<dbReference type="Pfam" id="PF00355">
    <property type="entry name" value="Rieske"/>
    <property type="match status" value="1"/>
</dbReference>
<keyword evidence="2" id="KW-0479">Metal-binding</keyword>
<dbReference type="CDD" id="cd03467">
    <property type="entry name" value="Rieske"/>
    <property type="match status" value="1"/>
</dbReference>
<dbReference type="RefSeq" id="WP_332083010.1">
    <property type="nucleotide sequence ID" value="NZ_JAZHYN010000070.1"/>
</dbReference>
<keyword evidence="1" id="KW-0001">2Fe-2S</keyword>
<accession>A0ABU7XKS8</accession>
<evidence type="ECO:0000256" key="5">
    <source>
        <dbReference type="SAM" id="MobiDB-lite"/>
    </source>
</evidence>
<evidence type="ECO:0000256" key="2">
    <source>
        <dbReference type="ARBA" id="ARBA00022723"/>
    </source>
</evidence>
<dbReference type="InterPro" id="IPR017941">
    <property type="entry name" value="Rieske_2Fe-2S"/>
</dbReference>
<sequence>MEELFAICRTVEIDDGQASGFVLMRMDDDGEPEPWPILITRKGNNFYGFENVCPHQGERLDATPGQFMDEEGNFLTCGHHHAQFDLDTGHCFIGPCQGQKLKTVTLVIDDGDVCVTGVKLFDEDTPGPDDEPDAPEIMITSD</sequence>
<dbReference type="EMBL" id="JAZHYN010000070">
    <property type="protein sequence ID" value="MEF3367978.1"/>
    <property type="molecule type" value="Genomic_DNA"/>
</dbReference>
<feature type="domain" description="Rieske" evidence="6">
    <location>
        <begin position="36"/>
        <end position="115"/>
    </location>
</feature>
<organism evidence="7 8">
    <name type="scientific">Methylocystis borbori</name>
    <dbReference type="NCBI Taxonomy" id="3118750"/>
    <lineage>
        <taxon>Bacteria</taxon>
        <taxon>Pseudomonadati</taxon>
        <taxon>Pseudomonadota</taxon>
        <taxon>Alphaproteobacteria</taxon>
        <taxon>Hyphomicrobiales</taxon>
        <taxon>Methylocystaceae</taxon>
        <taxon>Methylocystis</taxon>
    </lineage>
</organism>
<keyword evidence="3" id="KW-0408">Iron</keyword>
<evidence type="ECO:0000256" key="1">
    <source>
        <dbReference type="ARBA" id="ARBA00022714"/>
    </source>
</evidence>
<name>A0ABU7XKS8_9HYPH</name>
<evidence type="ECO:0000313" key="7">
    <source>
        <dbReference type="EMBL" id="MEF3367978.1"/>
    </source>
</evidence>
<feature type="region of interest" description="Disordered" evidence="5">
    <location>
        <begin position="122"/>
        <end position="142"/>
    </location>
</feature>
<comment type="caution">
    <text evidence="7">The sequence shown here is derived from an EMBL/GenBank/DDBJ whole genome shotgun (WGS) entry which is preliminary data.</text>
</comment>
<dbReference type="Proteomes" id="UP001350748">
    <property type="component" value="Unassembled WGS sequence"/>
</dbReference>
<keyword evidence="4" id="KW-0411">Iron-sulfur</keyword>
<dbReference type="Gene3D" id="2.102.10.10">
    <property type="entry name" value="Rieske [2Fe-2S] iron-sulphur domain"/>
    <property type="match status" value="1"/>
</dbReference>
<dbReference type="PANTHER" id="PTHR40261:SF1">
    <property type="entry name" value="RIESKE DOMAIN-CONTAINING PROTEIN"/>
    <property type="match status" value="1"/>
</dbReference>
<dbReference type="SUPFAM" id="SSF50022">
    <property type="entry name" value="ISP domain"/>
    <property type="match status" value="1"/>
</dbReference>
<reference evidence="7 8" key="1">
    <citation type="submission" date="2024-02" db="EMBL/GenBank/DDBJ databases">
        <authorList>
            <person name="Grouzdev D."/>
        </authorList>
    </citation>
    <scope>NUCLEOTIDE SEQUENCE [LARGE SCALE GENOMIC DNA]</scope>
    <source>
        <strain evidence="7 8">9N</strain>
    </source>
</reference>
<proteinExistence type="predicted"/>
<dbReference type="PROSITE" id="PS51296">
    <property type="entry name" value="RIESKE"/>
    <property type="match status" value="1"/>
</dbReference>
<evidence type="ECO:0000256" key="3">
    <source>
        <dbReference type="ARBA" id="ARBA00023004"/>
    </source>
</evidence>
<evidence type="ECO:0000259" key="6">
    <source>
        <dbReference type="PROSITE" id="PS51296"/>
    </source>
</evidence>
<evidence type="ECO:0000313" key="8">
    <source>
        <dbReference type="Proteomes" id="UP001350748"/>
    </source>
</evidence>
<feature type="compositionally biased region" description="Acidic residues" evidence="5">
    <location>
        <begin position="123"/>
        <end position="134"/>
    </location>
</feature>
<keyword evidence="8" id="KW-1185">Reference proteome</keyword>
<dbReference type="InterPro" id="IPR036922">
    <property type="entry name" value="Rieske_2Fe-2S_sf"/>
</dbReference>
<gene>
    <name evidence="7" type="ORF">V3H18_15695</name>
</gene>
<protein>
    <submittedName>
        <fullName evidence="7">Rieske (2Fe-2S) protein</fullName>
    </submittedName>
</protein>
<dbReference type="PANTHER" id="PTHR40261">
    <property type="match status" value="1"/>
</dbReference>
<evidence type="ECO:0000256" key="4">
    <source>
        <dbReference type="ARBA" id="ARBA00023014"/>
    </source>
</evidence>